<dbReference type="PATRIC" id="fig|740709.3.peg.1016"/>
<comment type="caution">
    <text evidence="2">The sequence shown here is derived from an EMBL/GenBank/DDBJ whole genome shotgun (WGS) entry which is preliminary data.</text>
</comment>
<proteinExistence type="predicted"/>
<feature type="compositionally biased region" description="Low complexity" evidence="1">
    <location>
        <begin position="110"/>
        <end position="119"/>
    </location>
</feature>
<evidence type="ECO:0000313" key="3">
    <source>
        <dbReference type="Proteomes" id="UP000014115"/>
    </source>
</evidence>
<reference evidence="2 3" key="1">
    <citation type="journal article" date="2012" name="J. Bacteriol.">
        <title>Genome Sequence of Idiomarina xiamenensis Type Strain 10-D-4.</title>
        <authorList>
            <person name="Lai Q."/>
            <person name="Wang L."/>
            <person name="Wang W."/>
            <person name="Shao Z."/>
        </authorList>
    </citation>
    <scope>NUCLEOTIDE SEQUENCE [LARGE SCALE GENOMIC DNA]</scope>
    <source>
        <strain evidence="2 3">10-D-4</strain>
    </source>
</reference>
<feature type="region of interest" description="Disordered" evidence="1">
    <location>
        <begin position="103"/>
        <end position="142"/>
    </location>
</feature>
<gene>
    <name evidence="2" type="ORF">A10D4_05007</name>
</gene>
<protein>
    <submittedName>
        <fullName evidence="2">Uncharacterized protein</fullName>
    </submittedName>
</protein>
<dbReference type="STRING" id="740709.A10D4_05007"/>
<dbReference type="EMBL" id="AMRG01000005">
    <property type="protein sequence ID" value="EKE84399.1"/>
    <property type="molecule type" value="Genomic_DNA"/>
</dbReference>
<sequence length="142" mass="14721">MSSQPPKAQIAAEVNAQTQQLRQDANSSLQQLLQQQQRKLHDMVAALKAPQASVNSNDAEPISAEQLTAMTEPAHANLAVIHGQNQVQLDAIMARINASLAAPSPQDNIAEPASAAASDSAEDANTTGEANDTTASSKASAV</sequence>
<keyword evidence="3" id="KW-1185">Reference proteome</keyword>
<evidence type="ECO:0000313" key="2">
    <source>
        <dbReference type="EMBL" id="EKE84399.1"/>
    </source>
</evidence>
<dbReference type="RefSeq" id="WP_008488123.1">
    <property type="nucleotide sequence ID" value="NZ_AMRG01000005.1"/>
</dbReference>
<name>K2KPM1_9GAMM</name>
<feature type="region of interest" description="Disordered" evidence="1">
    <location>
        <begin position="1"/>
        <end position="23"/>
    </location>
</feature>
<evidence type="ECO:0000256" key="1">
    <source>
        <dbReference type="SAM" id="MobiDB-lite"/>
    </source>
</evidence>
<organism evidence="2 3">
    <name type="scientific">Idiomarina xiamenensis 10-D-4</name>
    <dbReference type="NCBI Taxonomy" id="740709"/>
    <lineage>
        <taxon>Bacteria</taxon>
        <taxon>Pseudomonadati</taxon>
        <taxon>Pseudomonadota</taxon>
        <taxon>Gammaproteobacteria</taxon>
        <taxon>Alteromonadales</taxon>
        <taxon>Idiomarinaceae</taxon>
        <taxon>Idiomarina</taxon>
    </lineage>
</organism>
<accession>K2KPM1</accession>
<feature type="compositionally biased region" description="Polar residues" evidence="1">
    <location>
        <begin position="125"/>
        <end position="142"/>
    </location>
</feature>
<dbReference type="Proteomes" id="UP000014115">
    <property type="component" value="Unassembled WGS sequence"/>
</dbReference>
<dbReference type="AlphaFoldDB" id="K2KPM1"/>